<dbReference type="AlphaFoldDB" id="A0A7J6EYL0"/>
<sequence>MNGTKVSVLKHTHQVGLGGFLKSGDGAALETKISLEILSDFSDKPLERQLPDEKLSALLMRNRQNIEILNERF</sequence>
<comment type="caution">
    <text evidence="1">The sequence shown here is derived from an EMBL/GenBank/DDBJ whole genome shotgun (WGS) entry which is preliminary data.</text>
</comment>
<evidence type="ECO:0000313" key="3">
    <source>
        <dbReference type="Proteomes" id="UP000525078"/>
    </source>
</evidence>
<reference evidence="3 4" key="1">
    <citation type="journal article" date="2020" name="bioRxiv">
        <title>Sequence and annotation of 42 cannabis genomes reveals extensive copy number variation in cannabinoid synthesis and pathogen resistance genes.</title>
        <authorList>
            <person name="Mckernan K.J."/>
            <person name="Helbert Y."/>
            <person name="Kane L.T."/>
            <person name="Ebling H."/>
            <person name="Zhang L."/>
            <person name="Liu B."/>
            <person name="Eaton Z."/>
            <person name="Mclaughlin S."/>
            <person name="Kingan S."/>
            <person name="Baybayan P."/>
            <person name="Concepcion G."/>
            <person name="Jordan M."/>
            <person name="Riva A."/>
            <person name="Barbazuk W."/>
            <person name="Harkins T."/>
        </authorList>
    </citation>
    <scope>NUCLEOTIDE SEQUENCE [LARGE SCALE GENOMIC DNA]</scope>
    <source>
        <strain evidence="3 4">cv. Jamaican Lion 4</strain>
        <strain evidence="2">Father</strain>
        <strain evidence="1">Mother</strain>
        <tissue evidence="1">Leaf</tissue>
    </source>
</reference>
<dbReference type="EMBL" id="JAATIQ010000037">
    <property type="protein sequence ID" value="KAF4396226.1"/>
    <property type="molecule type" value="Genomic_DNA"/>
</dbReference>
<protein>
    <submittedName>
        <fullName evidence="1">Uncharacterized protein</fullName>
    </submittedName>
</protein>
<evidence type="ECO:0000313" key="2">
    <source>
        <dbReference type="EMBL" id="KAF4396226.1"/>
    </source>
</evidence>
<keyword evidence="4" id="KW-1185">Reference proteome</keyword>
<evidence type="ECO:0000313" key="4">
    <source>
        <dbReference type="Proteomes" id="UP000583929"/>
    </source>
</evidence>
<accession>A0A7J6EYL0</accession>
<proteinExistence type="predicted"/>
<gene>
    <name evidence="1" type="ORF">F8388_022406</name>
    <name evidence="2" type="ORF">G4B88_020863</name>
</gene>
<dbReference type="Proteomes" id="UP000583929">
    <property type="component" value="Unassembled WGS sequence"/>
</dbReference>
<dbReference type="EMBL" id="JAATIP010000181">
    <property type="protein sequence ID" value="KAF4362749.1"/>
    <property type="molecule type" value="Genomic_DNA"/>
</dbReference>
<evidence type="ECO:0000313" key="1">
    <source>
        <dbReference type="EMBL" id="KAF4362749.1"/>
    </source>
</evidence>
<name>A0A7J6EYL0_CANSA</name>
<organism evidence="1 3">
    <name type="scientific">Cannabis sativa</name>
    <name type="common">Hemp</name>
    <name type="synonym">Marijuana</name>
    <dbReference type="NCBI Taxonomy" id="3483"/>
    <lineage>
        <taxon>Eukaryota</taxon>
        <taxon>Viridiplantae</taxon>
        <taxon>Streptophyta</taxon>
        <taxon>Embryophyta</taxon>
        <taxon>Tracheophyta</taxon>
        <taxon>Spermatophyta</taxon>
        <taxon>Magnoliopsida</taxon>
        <taxon>eudicotyledons</taxon>
        <taxon>Gunneridae</taxon>
        <taxon>Pentapetalae</taxon>
        <taxon>rosids</taxon>
        <taxon>fabids</taxon>
        <taxon>Rosales</taxon>
        <taxon>Cannabaceae</taxon>
        <taxon>Cannabis</taxon>
    </lineage>
</organism>
<dbReference type="Proteomes" id="UP000525078">
    <property type="component" value="Unassembled WGS sequence"/>
</dbReference>